<comment type="similarity">
    <text evidence="2">Belongs to the KHG/KDPG aldolase family.</text>
</comment>
<dbReference type="Proteomes" id="UP000239001">
    <property type="component" value="Unassembled WGS sequence"/>
</dbReference>
<dbReference type="PANTHER" id="PTHR30246:SF1">
    <property type="entry name" value="2-DEHYDRO-3-DEOXY-6-PHOSPHOGALACTONATE ALDOLASE-RELATED"/>
    <property type="match status" value="1"/>
</dbReference>
<reference evidence="6 7" key="1">
    <citation type="submission" date="2018-03" db="EMBL/GenBank/DDBJ databases">
        <title>The ancient ancestry and fast evolution of plastids.</title>
        <authorList>
            <person name="Moore K.R."/>
            <person name="Magnabosco C."/>
            <person name="Momper L."/>
            <person name="Gold D.A."/>
            <person name="Bosak T."/>
            <person name="Fournier G.P."/>
        </authorList>
    </citation>
    <scope>NUCLEOTIDE SEQUENCE [LARGE SCALE GENOMIC DNA]</scope>
    <source>
        <strain evidence="6 7">CCALA 016</strain>
    </source>
</reference>
<keyword evidence="5" id="KW-0119">Carbohydrate metabolism</keyword>
<evidence type="ECO:0000313" key="6">
    <source>
        <dbReference type="EMBL" id="PSF34463.1"/>
    </source>
</evidence>
<evidence type="ECO:0000313" key="7">
    <source>
        <dbReference type="Proteomes" id="UP000239001"/>
    </source>
</evidence>
<dbReference type="Gene3D" id="3.20.20.70">
    <property type="entry name" value="Aldolase class I"/>
    <property type="match status" value="1"/>
</dbReference>
<comment type="pathway">
    <text evidence="1">Carbohydrate acid metabolism.</text>
</comment>
<evidence type="ECO:0000256" key="2">
    <source>
        <dbReference type="ARBA" id="ARBA00006906"/>
    </source>
</evidence>
<protein>
    <recommendedName>
        <fullName evidence="8">Ketohydroxyglutarate aldolase</fullName>
    </recommendedName>
</protein>
<dbReference type="RefSeq" id="WP_106458446.1">
    <property type="nucleotide sequence ID" value="NZ_PXOH01000026.1"/>
</dbReference>
<gene>
    <name evidence="6" type="ORF">C7H19_18715</name>
</gene>
<dbReference type="InterPro" id="IPR013785">
    <property type="entry name" value="Aldolase_TIM"/>
</dbReference>
<accession>A0A2T1LTP0</accession>
<keyword evidence="7" id="KW-1185">Reference proteome</keyword>
<dbReference type="AlphaFoldDB" id="A0A2T1LTP0"/>
<dbReference type="Pfam" id="PF01081">
    <property type="entry name" value="Aldolase"/>
    <property type="match status" value="1"/>
</dbReference>
<sequence length="216" mass="23356">MKENADYLESWWDVLRKERVIAVIRSQDIDLAISLASSVAAGGIKLIEITWNSKDPAQIIQQLNIDLPDCWIGTGTILTVDELQKAIASKIRFCFTPHVNPTLIQMANQAKIPIIPGALTPTEIITAWQMGASCVKVFPIQAVGGVEYLKALQGPMGEIPLIPTGGVTLENAKNFISAGAIAVGLSSQLFPSSLIQSQAWSKITHLAERLKLDLAS</sequence>
<dbReference type="OrthoDB" id="9802667at2"/>
<comment type="subunit">
    <text evidence="3">Homotrimer.</text>
</comment>
<dbReference type="CDD" id="cd00452">
    <property type="entry name" value="KDPG_aldolase"/>
    <property type="match status" value="1"/>
</dbReference>
<dbReference type="SUPFAM" id="SSF51569">
    <property type="entry name" value="Aldolase"/>
    <property type="match status" value="1"/>
</dbReference>
<evidence type="ECO:0008006" key="8">
    <source>
        <dbReference type="Google" id="ProtNLM"/>
    </source>
</evidence>
<reference evidence="6 7" key="2">
    <citation type="submission" date="2018-03" db="EMBL/GenBank/DDBJ databases">
        <authorList>
            <person name="Keele B.F."/>
        </authorList>
    </citation>
    <scope>NUCLEOTIDE SEQUENCE [LARGE SCALE GENOMIC DNA]</scope>
    <source>
        <strain evidence="6 7">CCALA 016</strain>
    </source>
</reference>
<organism evidence="6 7">
    <name type="scientific">Aphanothece hegewaldii CCALA 016</name>
    <dbReference type="NCBI Taxonomy" id="2107694"/>
    <lineage>
        <taxon>Bacteria</taxon>
        <taxon>Bacillati</taxon>
        <taxon>Cyanobacteriota</taxon>
        <taxon>Cyanophyceae</taxon>
        <taxon>Oscillatoriophycideae</taxon>
        <taxon>Chroococcales</taxon>
        <taxon>Aphanothecaceae</taxon>
        <taxon>Aphanothece</taxon>
    </lineage>
</organism>
<evidence type="ECO:0000256" key="5">
    <source>
        <dbReference type="ARBA" id="ARBA00023277"/>
    </source>
</evidence>
<dbReference type="GO" id="GO:0016829">
    <property type="term" value="F:lyase activity"/>
    <property type="evidence" value="ECO:0007669"/>
    <property type="project" value="UniProtKB-KW"/>
</dbReference>
<proteinExistence type="inferred from homology"/>
<dbReference type="NCBIfam" id="NF005673">
    <property type="entry name" value="PRK07455.1"/>
    <property type="match status" value="1"/>
</dbReference>
<dbReference type="NCBIfam" id="TIGR01182">
    <property type="entry name" value="eda"/>
    <property type="match status" value="1"/>
</dbReference>
<dbReference type="EMBL" id="PXOH01000026">
    <property type="protein sequence ID" value="PSF34463.1"/>
    <property type="molecule type" value="Genomic_DNA"/>
</dbReference>
<evidence type="ECO:0000256" key="3">
    <source>
        <dbReference type="ARBA" id="ARBA00011233"/>
    </source>
</evidence>
<comment type="caution">
    <text evidence="6">The sequence shown here is derived from an EMBL/GenBank/DDBJ whole genome shotgun (WGS) entry which is preliminary data.</text>
</comment>
<dbReference type="PANTHER" id="PTHR30246">
    <property type="entry name" value="2-KETO-3-DEOXY-6-PHOSPHOGLUCONATE ALDOLASE"/>
    <property type="match status" value="1"/>
</dbReference>
<dbReference type="InterPro" id="IPR000887">
    <property type="entry name" value="Aldlse_KDPG_KHG"/>
</dbReference>
<name>A0A2T1LTP0_9CHRO</name>
<evidence type="ECO:0000256" key="4">
    <source>
        <dbReference type="ARBA" id="ARBA00023239"/>
    </source>
</evidence>
<keyword evidence="4" id="KW-0456">Lyase</keyword>
<evidence type="ECO:0000256" key="1">
    <source>
        <dbReference type="ARBA" id="ARBA00004761"/>
    </source>
</evidence>